<dbReference type="RefSeq" id="WP_077967342.1">
    <property type="nucleotide sequence ID" value="NZ_CP045178.1"/>
</dbReference>
<keyword evidence="1" id="KW-0547">Nucleotide-binding</keyword>
<comment type="caution">
    <text evidence="5">The sequence shown here is derived from an EMBL/GenBank/DDBJ whole genome shotgun (WGS) entry which is preliminary data.</text>
</comment>
<evidence type="ECO:0000313" key="5">
    <source>
        <dbReference type="EMBL" id="OON80536.1"/>
    </source>
</evidence>
<accession>A0A1V4AAR7</accession>
<feature type="region of interest" description="Disordered" evidence="4">
    <location>
        <begin position="291"/>
        <end position="516"/>
    </location>
</feature>
<dbReference type="EMBL" id="MVFC01000007">
    <property type="protein sequence ID" value="OON80536.1"/>
    <property type="molecule type" value="Genomic_DNA"/>
</dbReference>
<dbReference type="Gene3D" id="3.30.420.40">
    <property type="match status" value="2"/>
</dbReference>
<dbReference type="Proteomes" id="UP000190539">
    <property type="component" value="Unassembled WGS sequence"/>
</dbReference>
<keyword evidence="6" id="KW-1185">Reference proteome</keyword>
<reference evidence="5 6" key="1">
    <citation type="submission" date="2017-02" db="EMBL/GenBank/DDBJ databases">
        <title>Draft Genome Sequence of Streptomyces tsukubaensis F601, a Producer of the immunosuppressant tacrolimus FK506.</title>
        <authorList>
            <person name="Zong G."/>
            <person name="Zhong C."/>
            <person name="Fu J."/>
            <person name="Qin R."/>
            <person name="Cao G."/>
        </authorList>
    </citation>
    <scope>NUCLEOTIDE SEQUENCE [LARGE SCALE GENOMIC DNA]</scope>
    <source>
        <strain evidence="5 6">F601</strain>
    </source>
</reference>
<evidence type="ECO:0000256" key="3">
    <source>
        <dbReference type="ARBA" id="ARBA00023186"/>
    </source>
</evidence>
<dbReference type="STRING" id="83656.B1H18_11570"/>
<dbReference type="SUPFAM" id="SSF53067">
    <property type="entry name" value="Actin-like ATPase domain"/>
    <property type="match status" value="1"/>
</dbReference>
<feature type="compositionally biased region" description="Basic and acidic residues" evidence="4">
    <location>
        <begin position="338"/>
        <end position="352"/>
    </location>
</feature>
<dbReference type="PANTHER" id="PTHR42749">
    <property type="entry name" value="CELL SHAPE-DETERMINING PROTEIN MREB"/>
    <property type="match status" value="1"/>
</dbReference>
<keyword evidence="3" id="KW-0143">Chaperone</keyword>
<feature type="compositionally biased region" description="Basic and acidic residues" evidence="4">
    <location>
        <begin position="571"/>
        <end position="586"/>
    </location>
</feature>
<evidence type="ECO:0000256" key="1">
    <source>
        <dbReference type="ARBA" id="ARBA00022741"/>
    </source>
</evidence>
<dbReference type="Pfam" id="PF00012">
    <property type="entry name" value="HSP70"/>
    <property type="match status" value="1"/>
</dbReference>
<dbReference type="InterPro" id="IPR013126">
    <property type="entry name" value="Hsp_70_fam"/>
</dbReference>
<sequence length="750" mass="78246">MIGIDLGHRFGRVARVGADGEPAVSTGEFDVTDGLRDPRRALAVLFGGAPAVDGTPPAPEPDRQVVLGLPASGVREDELRRAAEGAGFEVVRVVPDAVAVALHYGAVAEGVDRTVLVCDQGATTLDLTVLAITPDLTVRVVGTTRHRLGGDDWDSALAAGLAGRLPEGADPRRTAELLRLRLGGSDSVTETVMDQTEGRYELTLRRADVERAVAPLRERALAAVAEQLSTAEPAVDTVLLAGGLCAAPGRRAEIEELPAAQGLTVRCHLPEHAVVRGLLALRDFAVLRIVEGPEPNPGRAGERYRLPDAPDAVTGTVPTHVPDPDRDPEPRSWYPRPVDPEPEIRGDARGPEGRGAGRGAPVPPTPPSQPSPSSRSDAGGPSAPRTAPTAPAAPTVSGSRPASQTAHAAHAAHAAPTPHAPGTPHAPHTPQSTPTPGPCEPPEVTEPSESHEPHEPPGARSEPPSNPYASHAPRDTPGVAPVDGPGAAPGERGDKRGAAPTASTTTPAEPATGPPTHLAVAVGELQTVRRGDHLLVLWAWPDGALSARVRWRREASTTGQGDRGGHVNNGRAHDGRTNGRQVGDGRTEGDLVCRRRVYEHDGGLDLTVGRDAVIVTVEALVAGDGMDREGASSLLVPAQAPVVEYEPSVRRRLKGRMASVAFTTETGCDLPALRIVHSLGRFRPTSTAEGTVLHEVPAQRLPAGAPLTVEFPLPATRGPSWLVCFPADGNAAIDAAVEIRPTALHRLRVT</sequence>
<dbReference type="OrthoDB" id="5506232at2"/>
<feature type="compositionally biased region" description="Basic and acidic residues" evidence="4">
    <location>
        <begin position="448"/>
        <end position="457"/>
    </location>
</feature>
<evidence type="ECO:0000256" key="4">
    <source>
        <dbReference type="SAM" id="MobiDB-lite"/>
    </source>
</evidence>
<dbReference type="GO" id="GO:0005524">
    <property type="term" value="F:ATP binding"/>
    <property type="evidence" value="ECO:0007669"/>
    <property type="project" value="UniProtKB-KW"/>
</dbReference>
<organism evidence="5 6">
    <name type="scientific">Streptomyces tsukubensis</name>
    <dbReference type="NCBI Taxonomy" id="83656"/>
    <lineage>
        <taxon>Bacteria</taxon>
        <taxon>Bacillati</taxon>
        <taxon>Actinomycetota</taxon>
        <taxon>Actinomycetes</taxon>
        <taxon>Kitasatosporales</taxon>
        <taxon>Streptomycetaceae</taxon>
        <taxon>Streptomyces</taxon>
    </lineage>
</organism>
<feature type="compositionally biased region" description="Pro residues" evidence="4">
    <location>
        <begin position="361"/>
        <end position="370"/>
    </location>
</feature>
<dbReference type="InterPro" id="IPR043129">
    <property type="entry name" value="ATPase_NBD"/>
</dbReference>
<dbReference type="AlphaFoldDB" id="A0A1V4AAR7"/>
<evidence type="ECO:0000256" key="2">
    <source>
        <dbReference type="ARBA" id="ARBA00022840"/>
    </source>
</evidence>
<proteinExistence type="predicted"/>
<feature type="compositionally biased region" description="Low complexity" evidence="4">
    <location>
        <begin position="498"/>
        <end position="516"/>
    </location>
</feature>
<gene>
    <name evidence="5" type="ORF">B1H18_11570</name>
</gene>
<dbReference type="Gene3D" id="3.90.640.10">
    <property type="entry name" value="Actin, Chain A, domain 4"/>
    <property type="match status" value="1"/>
</dbReference>
<evidence type="ECO:0000313" key="6">
    <source>
        <dbReference type="Proteomes" id="UP000190539"/>
    </source>
</evidence>
<feature type="compositionally biased region" description="Low complexity" evidence="4">
    <location>
        <begin position="371"/>
        <end position="430"/>
    </location>
</feature>
<evidence type="ECO:0008006" key="7">
    <source>
        <dbReference type="Google" id="ProtNLM"/>
    </source>
</evidence>
<feature type="region of interest" description="Disordered" evidence="4">
    <location>
        <begin position="555"/>
        <end position="586"/>
    </location>
</feature>
<keyword evidence="2" id="KW-0067">ATP-binding</keyword>
<name>A0A1V4AAR7_9ACTN</name>
<protein>
    <recommendedName>
        <fullName evidence="7">Hsp70 family protein</fullName>
    </recommendedName>
</protein>
<dbReference type="PANTHER" id="PTHR42749:SF1">
    <property type="entry name" value="CELL SHAPE-DETERMINING PROTEIN MREB"/>
    <property type="match status" value="1"/>
</dbReference>
<dbReference type="GO" id="GO:0140662">
    <property type="term" value="F:ATP-dependent protein folding chaperone"/>
    <property type="evidence" value="ECO:0007669"/>
    <property type="project" value="InterPro"/>
</dbReference>